<evidence type="ECO:0000256" key="7">
    <source>
        <dbReference type="ARBA" id="ARBA00023004"/>
    </source>
</evidence>
<dbReference type="EC" id="1.11.1.5" evidence="11"/>
<dbReference type="GO" id="GO:0042597">
    <property type="term" value="C:periplasmic space"/>
    <property type="evidence" value="ECO:0007669"/>
    <property type="project" value="UniProtKB-SubCell"/>
</dbReference>
<dbReference type="InterPro" id="IPR009056">
    <property type="entry name" value="Cyt_c-like_dom"/>
</dbReference>
<keyword evidence="5" id="KW-0574">Periplasm</keyword>
<dbReference type="PIRSF" id="PIRSF000294">
    <property type="entry name" value="Cytochrome-c_peroxidase"/>
    <property type="match status" value="1"/>
</dbReference>
<keyword evidence="12" id="KW-1185">Reference proteome</keyword>
<protein>
    <submittedName>
        <fullName evidence="11">Cytochrome c551 peroxidase</fullName>
        <ecNumber evidence="11">1.11.1.5</ecNumber>
    </submittedName>
</protein>
<dbReference type="KEGG" id="rml:FF011L_33330"/>
<keyword evidence="2 8" id="KW-0349">Heme</keyword>
<sequence length="353" mass="38989">MNCIPFVKGCFAAFLIIGPTHLLGDDWEPLPKNAAIQGDSPDKIELGKKLFFDPRLSATGTVSCNTCHNLMEGGDDGRPTSMGVDGLTGPRNAPTVWNSVFQSSQFWDGRADTLEEQAKGPMIADVEMGMGAHTQVLTRIKQIPAYVLEFQQAFGESDSVTIENTVSAIAAFERTLITPNSNFDKFLSGDSKAISPMAIQGMELFDSLGCTECHSGPALNGWTPETRTAEFAEFPRNMESQYLIRYDLSRDKGRYEATEKEEDAQQFKTPTLRNITLTAPYMHNGNVPSLEEACRVMADTQLDMELDDEEVAQLTAFFKELEGEFPEIVLPRIPSRSGRSVIKPHTDTTKQSL</sequence>
<dbReference type="InterPro" id="IPR036909">
    <property type="entry name" value="Cyt_c-like_dom_sf"/>
</dbReference>
<evidence type="ECO:0000256" key="2">
    <source>
        <dbReference type="ARBA" id="ARBA00022617"/>
    </source>
</evidence>
<evidence type="ECO:0000256" key="8">
    <source>
        <dbReference type="PIRSR" id="PIRSR000294-1"/>
    </source>
</evidence>
<name>A0A517MI58_9BACT</name>
<gene>
    <name evidence="11" type="primary">ccp_2</name>
    <name evidence="11" type="ORF">FF011L_33330</name>
</gene>
<dbReference type="SUPFAM" id="SSF46626">
    <property type="entry name" value="Cytochrome c"/>
    <property type="match status" value="2"/>
</dbReference>
<dbReference type="InterPro" id="IPR051395">
    <property type="entry name" value="Cytochrome_c_Peroxidase/MauG"/>
</dbReference>
<comment type="PTM">
    <text evidence="8">Binds 2 heme groups per subunit.</text>
</comment>
<dbReference type="Pfam" id="PF03150">
    <property type="entry name" value="CCP_MauG"/>
    <property type="match status" value="1"/>
</dbReference>
<dbReference type="GO" id="GO:0004130">
    <property type="term" value="F:cytochrome-c peroxidase activity"/>
    <property type="evidence" value="ECO:0007669"/>
    <property type="project" value="UniProtKB-EC"/>
</dbReference>
<evidence type="ECO:0000256" key="3">
    <source>
        <dbReference type="ARBA" id="ARBA00022723"/>
    </source>
</evidence>
<feature type="binding site" description="covalent" evidence="8">
    <location>
        <position position="64"/>
    </location>
    <ligand>
        <name>heme c</name>
        <dbReference type="ChEBI" id="CHEBI:61717"/>
        <label>1</label>
    </ligand>
</feature>
<feature type="binding site" description="covalent" evidence="8">
    <location>
        <position position="213"/>
    </location>
    <ligand>
        <name>heme c</name>
        <dbReference type="ChEBI" id="CHEBI:61717"/>
        <label>2</label>
    </ligand>
</feature>
<dbReference type="Proteomes" id="UP000320672">
    <property type="component" value="Chromosome"/>
</dbReference>
<evidence type="ECO:0000259" key="10">
    <source>
        <dbReference type="PROSITE" id="PS51007"/>
    </source>
</evidence>
<evidence type="ECO:0000256" key="1">
    <source>
        <dbReference type="ARBA" id="ARBA00004418"/>
    </source>
</evidence>
<dbReference type="RefSeq" id="WP_145352572.1">
    <property type="nucleotide sequence ID" value="NZ_CP036262.1"/>
</dbReference>
<keyword evidence="3 9" id="KW-0479">Metal-binding</keyword>
<feature type="binding site" description="axial binding residue" evidence="9">
    <location>
        <position position="297"/>
    </location>
    <ligand>
        <name>heme c</name>
        <dbReference type="ChEBI" id="CHEBI:61717"/>
        <label>2</label>
    </ligand>
    <ligandPart>
        <name>Fe</name>
        <dbReference type="ChEBI" id="CHEBI:18248"/>
    </ligandPart>
</feature>
<dbReference type="InterPro" id="IPR004852">
    <property type="entry name" value="Di-haem_cyt_c_peroxidsae"/>
</dbReference>
<dbReference type="GO" id="GO:0009055">
    <property type="term" value="F:electron transfer activity"/>
    <property type="evidence" value="ECO:0007669"/>
    <property type="project" value="InterPro"/>
</dbReference>
<dbReference type="EMBL" id="CP036262">
    <property type="protein sequence ID" value="QDS94554.1"/>
    <property type="molecule type" value="Genomic_DNA"/>
</dbReference>
<organism evidence="11 12">
    <name type="scientific">Roseimaritima multifibrata</name>
    <dbReference type="NCBI Taxonomy" id="1930274"/>
    <lineage>
        <taxon>Bacteria</taxon>
        <taxon>Pseudomonadati</taxon>
        <taxon>Planctomycetota</taxon>
        <taxon>Planctomycetia</taxon>
        <taxon>Pirellulales</taxon>
        <taxon>Pirellulaceae</taxon>
        <taxon>Roseimaritima</taxon>
    </lineage>
</organism>
<evidence type="ECO:0000313" key="12">
    <source>
        <dbReference type="Proteomes" id="UP000320672"/>
    </source>
</evidence>
<comment type="cofactor">
    <cofactor evidence="8">
        <name>heme</name>
        <dbReference type="ChEBI" id="CHEBI:30413"/>
    </cofactor>
    <text evidence="8">Binds 2 heme groups.</text>
</comment>
<feature type="domain" description="Cytochrome c" evidence="10">
    <location>
        <begin position="196"/>
        <end position="322"/>
    </location>
</feature>
<evidence type="ECO:0000256" key="5">
    <source>
        <dbReference type="ARBA" id="ARBA00022764"/>
    </source>
</evidence>
<keyword evidence="6 11" id="KW-0560">Oxidoreductase</keyword>
<keyword evidence="7 9" id="KW-0408">Iron</keyword>
<dbReference type="PROSITE" id="PS51007">
    <property type="entry name" value="CYTC"/>
    <property type="match status" value="2"/>
</dbReference>
<dbReference type="InterPro" id="IPR026259">
    <property type="entry name" value="MauG/Cytc_peroxidase"/>
</dbReference>
<reference evidence="11 12" key="1">
    <citation type="submission" date="2019-02" db="EMBL/GenBank/DDBJ databases">
        <title>Deep-cultivation of Planctomycetes and their phenomic and genomic characterization uncovers novel biology.</title>
        <authorList>
            <person name="Wiegand S."/>
            <person name="Jogler M."/>
            <person name="Boedeker C."/>
            <person name="Pinto D."/>
            <person name="Vollmers J."/>
            <person name="Rivas-Marin E."/>
            <person name="Kohn T."/>
            <person name="Peeters S.H."/>
            <person name="Heuer A."/>
            <person name="Rast P."/>
            <person name="Oberbeckmann S."/>
            <person name="Bunk B."/>
            <person name="Jeske O."/>
            <person name="Meyerdierks A."/>
            <person name="Storesund J.E."/>
            <person name="Kallscheuer N."/>
            <person name="Luecker S."/>
            <person name="Lage O.M."/>
            <person name="Pohl T."/>
            <person name="Merkel B.J."/>
            <person name="Hornburger P."/>
            <person name="Mueller R.-W."/>
            <person name="Bruemmer F."/>
            <person name="Labrenz M."/>
            <person name="Spormann A.M."/>
            <person name="Op den Camp H."/>
            <person name="Overmann J."/>
            <person name="Amann R."/>
            <person name="Jetten M.S.M."/>
            <person name="Mascher T."/>
            <person name="Medema M.H."/>
            <person name="Devos D.P."/>
            <person name="Kaster A.-K."/>
            <person name="Ovreas L."/>
            <person name="Rohde M."/>
            <person name="Galperin M.Y."/>
            <person name="Jogler C."/>
        </authorList>
    </citation>
    <scope>NUCLEOTIDE SEQUENCE [LARGE SCALE GENOMIC DNA]</scope>
    <source>
        <strain evidence="11 12">FF011L</strain>
    </source>
</reference>
<feature type="domain" description="Cytochrome c" evidence="10">
    <location>
        <begin position="42"/>
        <end position="170"/>
    </location>
</feature>
<feature type="binding site" description="covalent" evidence="8">
    <location>
        <position position="210"/>
    </location>
    <ligand>
        <name>heme c</name>
        <dbReference type="ChEBI" id="CHEBI:61717"/>
        <label>2</label>
    </ligand>
</feature>
<dbReference type="Gene3D" id="1.10.760.10">
    <property type="entry name" value="Cytochrome c-like domain"/>
    <property type="match status" value="2"/>
</dbReference>
<evidence type="ECO:0000256" key="9">
    <source>
        <dbReference type="PIRSR" id="PIRSR000294-2"/>
    </source>
</evidence>
<keyword evidence="4" id="KW-0732">Signal</keyword>
<evidence type="ECO:0000256" key="6">
    <source>
        <dbReference type="ARBA" id="ARBA00023002"/>
    </source>
</evidence>
<comment type="subcellular location">
    <subcellularLocation>
        <location evidence="1">Periplasm</location>
    </subcellularLocation>
</comment>
<dbReference type="PANTHER" id="PTHR30600">
    <property type="entry name" value="CYTOCHROME C PEROXIDASE-RELATED"/>
    <property type="match status" value="1"/>
</dbReference>
<dbReference type="OrthoDB" id="9772811at2"/>
<accession>A0A517MI58</accession>
<proteinExistence type="predicted"/>
<keyword evidence="11" id="KW-0575">Peroxidase</keyword>
<feature type="binding site" description="covalent" evidence="8">
    <location>
        <position position="67"/>
    </location>
    <ligand>
        <name>heme c</name>
        <dbReference type="ChEBI" id="CHEBI:61717"/>
        <label>1</label>
    </ligand>
</feature>
<feature type="binding site" description="axial binding residue" evidence="9">
    <location>
        <position position="68"/>
    </location>
    <ligand>
        <name>heme c</name>
        <dbReference type="ChEBI" id="CHEBI:61717"/>
        <label>1</label>
    </ligand>
    <ligandPart>
        <name>Fe</name>
        <dbReference type="ChEBI" id="CHEBI:18248"/>
    </ligandPart>
</feature>
<dbReference type="GO" id="GO:0046872">
    <property type="term" value="F:metal ion binding"/>
    <property type="evidence" value="ECO:0007669"/>
    <property type="project" value="UniProtKB-KW"/>
</dbReference>
<dbReference type="GO" id="GO:0020037">
    <property type="term" value="F:heme binding"/>
    <property type="evidence" value="ECO:0007669"/>
    <property type="project" value="InterPro"/>
</dbReference>
<dbReference type="AlphaFoldDB" id="A0A517MI58"/>
<evidence type="ECO:0000256" key="4">
    <source>
        <dbReference type="ARBA" id="ARBA00022729"/>
    </source>
</evidence>
<feature type="binding site" description="axial binding residue" evidence="9">
    <location>
        <position position="214"/>
    </location>
    <ligand>
        <name>heme c</name>
        <dbReference type="ChEBI" id="CHEBI:61717"/>
        <label>2</label>
    </ligand>
    <ligandPart>
        <name>Fe</name>
        <dbReference type="ChEBI" id="CHEBI:18248"/>
    </ligandPart>
</feature>
<evidence type="ECO:0000313" key="11">
    <source>
        <dbReference type="EMBL" id="QDS94554.1"/>
    </source>
</evidence>
<dbReference type="PANTHER" id="PTHR30600:SF7">
    <property type="entry name" value="CYTOCHROME C PEROXIDASE-RELATED"/>
    <property type="match status" value="1"/>
</dbReference>